<evidence type="ECO:0000313" key="2">
    <source>
        <dbReference type="Proteomes" id="UP000324897"/>
    </source>
</evidence>
<accession>A0A5J9VK64</accession>
<dbReference type="EMBL" id="RWGY01000009">
    <property type="protein sequence ID" value="TVU35866.1"/>
    <property type="molecule type" value="Genomic_DNA"/>
</dbReference>
<dbReference type="Proteomes" id="UP000324897">
    <property type="component" value="Unassembled WGS sequence"/>
</dbReference>
<protein>
    <submittedName>
        <fullName evidence="1">Uncharacterized protein</fullName>
    </submittedName>
</protein>
<dbReference type="Gramene" id="TVU35866">
    <property type="protein sequence ID" value="TVU35866"/>
    <property type="gene ID" value="EJB05_17773"/>
</dbReference>
<keyword evidence="2" id="KW-1185">Reference proteome</keyword>
<dbReference type="AlphaFoldDB" id="A0A5J9VK64"/>
<sequence length="194" mass="21967">MQCLARAVAQSARAAAEGYAGRRFVSTASGPAKGYAKRMFARRQAYMKMERLEQVRWERALARAKTTTTSAASGELPAKKSAIRAALDVIEYWRPVLSVVCGWQLGELAASIWVEQYSKKIFTMGHVNRTPMVIESENMDPRHQSNDRQGWQYGRTRTAVTHHHYYFFGSNTNEIKFSPLKSCGQHTAHVHKCK</sequence>
<name>A0A5J9VK64_9POAL</name>
<organism evidence="1 2">
    <name type="scientific">Eragrostis curvula</name>
    <name type="common">weeping love grass</name>
    <dbReference type="NCBI Taxonomy" id="38414"/>
    <lineage>
        <taxon>Eukaryota</taxon>
        <taxon>Viridiplantae</taxon>
        <taxon>Streptophyta</taxon>
        <taxon>Embryophyta</taxon>
        <taxon>Tracheophyta</taxon>
        <taxon>Spermatophyta</taxon>
        <taxon>Magnoliopsida</taxon>
        <taxon>Liliopsida</taxon>
        <taxon>Poales</taxon>
        <taxon>Poaceae</taxon>
        <taxon>PACMAD clade</taxon>
        <taxon>Chloridoideae</taxon>
        <taxon>Eragrostideae</taxon>
        <taxon>Eragrostidinae</taxon>
        <taxon>Eragrostis</taxon>
    </lineage>
</organism>
<feature type="non-terminal residue" evidence="1">
    <location>
        <position position="1"/>
    </location>
</feature>
<reference evidence="1 2" key="1">
    <citation type="journal article" date="2019" name="Sci. Rep.">
        <title>A high-quality genome of Eragrostis curvula grass provides insights into Poaceae evolution and supports new strategies to enhance forage quality.</title>
        <authorList>
            <person name="Carballo J."/>
            <person name="Santos B.A.C.M."/>
            <person name="Zappacosta D."/>
            <person name="Garbus I."/>
            <person name="Selva J.P."/>
            <person name="Gallo C.A."/>
            <person name="Diaz A."/>
            <person name="Albertini E."/>
            <person name="Caccamo M."/>
            <person name="Echenique V."/>
        </authorList>
    </citation>
    <scope>NUCLEOTIDE SEQUENCE [LARGE SCALE GENOMIC DNA]</scope>
    <source>
        <strain evidence="2">cv. Victoria</strain>
        <tissue evidence="1">Leaf</tissue>
    </source>
</reference>
<gene>
    <name evidence="1" type="ORF">EJB05_17773</name>
</gene>
<comment type="caution">
    <text evidence="1">The sequence shown here is derived from an EMBL/GenBank/DDBJ whole genome shotgun (WGS) entry which is preliminary data.</text>
</comment>
<evidence type="ECO:0000313" key="1">
    <source>
        <dbReference type="EMBL" id="TVU35866.1"/>
    </source>
</evidence>
<proteinExistence type="predicted"/>